<dbReference type="PROSITE" id="PS50067">
    <property type="entry name" value="KINESIN_MOTOR_2"/>
    <property type="match status" value="1"/>
</dbReference>
<dbReference type="InterPro" id="IPR001752">
    <property type="entry name" value="Kinesin_motor_dom"/>
</dbReference>
<dbReference type="InterPro" id="IPR027640">
    <property type="entry name" value="Kinesin-like_fam"/>
</dbReference>
<feature type="binding site" evidence="5">
    <location>
        <begin position="177"/>
        <end position="184"/>
    </location>
    <ligand>
        <name>ATP</name>
        <dbReference type="ChEBI" id="CHEBI:30616"/>
    </ligand>
</feature>
<keyword evidence="5" id="KW-0505">Motor protein</keyword>
<dbReference type="SUPFAM" id="SSF52540">
    <property type="entry name" value="P-loop containing nucleoside triphosphate hydrolases"/>
    <property type="match status" value="1"/>
</dbReference>
<comment type="similarity">
    <text evidence="5">Belongs to the TRAFAC class myosin-kinesin ATPase superfamily. Kinesin family.</text>
</comment>
<dbReference type="GO" id="GO:0003777">
    <property type="term" value="F:microtubule motor activity"/>
    <property type="evidence" value="ECO:0007669"/>
    <property type="project" value="InterPro"/>
</dbReference>
<sequence length="213" mass="24604">MTTSSKRAASHKEQQLVQENENEDYDEYVYYPYYPKSLPDGGYEYVQDPQKSEEYEQSSEQYYDDQVPNNSAPVQRTIYRNEPTASIVSEKDRVRVIVRIRPMIERELENQNDPQTVLRCEGESSIIAEGGQHNRRFTFDNVFDERSTQEEVFRYSGIKRLVDLAIEGYVTTCFAYGQTGSGKTHTMVGPGGAAIFRMDENYRTKNFVIAPRA</sequence>
<dbReference type="PANTHER" id="PTHR47969:SF33">
    <property type="entry name" value="KINESIN-LIKE PROTEIN"/>
    <property type="match status" value="1"/>
</dbReference>
<reference evidence="8" key="1">
    <citation type="submission" date="2021-02" db="EMBL/GenBank/DDBJ databases">
        <authorList>
            <person name="Nowell W R."/>
        </authorList>
    </citation>
    <scope>NUCLEOTIDE SEQUENCE</scope>
</reference>
<comment type="caution">
    <text evidence="8">The sequence shown here is derived from an EMBL/GenBank/DDBJ whole genome shotgun (WGS) entry which is preliminary data.</text>
</comment>
<evidence type="ECO:0000256" key="3">
    <source>
        <dbReference type="ARBA" id="ARBA00022840"/>
    </source>
</evidence>
<feature type="non-terminal residue" evidence="8">
    <location>
        <position position="213"/>
    </location>
</feature>
<evidence type="ECO:0000256" key="5">
    <source>
        <dbReference type="PROSITE-ProRule" id="PRU00283"/>
    </source>
</evidence>
<dbReference type="OrthoDB" id="3176171at2759"/>
<dbReference type="GO" id="GO:0051231">
    <property type="term" value="P:spindle elongation"/>
    <property type="evidence" value="ECO:0007669"/>
    <property type="project" value="TreeGrafter"/>
</dbReference>
<protein>
    <recommendedName>
        <fullName evidence="7">Kinesin motor domain-containing protein</fullName>
    </recommendedName>
</protein>
<feature type="region of interest" description="Disordered" evidence="6">
    <location>
        <begin position="1"/>
        <end position="27"/>
    </location>
</feature>
<dbReference type="PANTHER" id="PTHR47969">
    <property type="entry name" value="CHROMOSOME-ASSOCIATED KINESIN KIF4A-RELATED"/>
    <property type="match status" value="1"/>
</dbReference>
<dbReference type="Proteomes" id="UP000663882">
    <property type="component" value="Unassembled WGS sequence"/>
</dbReference>
<dbReference type="GO" id="GO:0008017">
    <property type="term" value="F:microtubule binding"/>
    <property type="evidence" value="ECO:0007669"/>
    <property type="project" value="InterPro"/>
</dbReference>
<dbReference type="GO" id="GO:0007018">
    <property type="term" value="P:microtubule-based movement"/>
    <property type="evidence" value="ECO:0007669"/>
    <property type="project" value="InterPro"/>
</dbReference>
<evidence type="ECO:0000256" key="2">
    <source>
        <dbReference type="ARBA" id="ARBA00022741"/>
    </source>
</evidence>
<dbReference type="GO" id="GO:0007052">
    <property type="term" value="P:mitotic spindle organization"/>
    <property type="evidence" value="ECO:0007669"/>
    <property type="project" value="TreeGrafter"/>
</dbReference>
<keyword evidence="4" id="KW-0963">Cytoplasm</keyword>
<gene>
    <name evidence="8" type="ORF">RFH988_LOCUS27724</name>
</gene>
<feature type="domain" description="Kinesin motor" evidence="7">
    <location>
        <begin position="93"/>
        <end position="213"/>
    </location>
</feature>
<keyword evidence="2 5" id="KW-0547">Nucleotide-binding</keyword>
<name>A0A815AUD1_9BILA</name>
<dbReference type="InterPro" id="IPR036961">
    <property type="entry name" value="Kinesin_motor_dom_sf"/>
</dbReference>
<evidence type="ECO:0000259" key="7">
    <source>
        <dbReference type="PROSITE" id="PS50067"/>
    </source>
</evidence>
<dbReference type="EMBL" id="CAJNOO010002374">
    <property type="protein sequence ID" value="CAF1261949.1"/>
    <property type="molecule type" value="Genomic_DNA"/>
</dbReference>
<dbReference type="GO" id="GO:0005524">
    <property type="term" value="F:ATP binding"/>
    <property type="evidence" value="ECO:0007669"/>
    <property type="project" value="UniProtKB-UniRule"/>
</dbReference>
<dbReference type="InterPro" id="IPR027417">
    <property type="entry name" value="P-loop_NTPase"/>
</dbReference>
<evidence type="ECO:0000256" key="6">
    <source>
        <dbReference type="SAM" id="MobiDB-lite"/>
    </source>
</evidence>
<evidence type="ECO:0000313" key="9">
    <source>
        <dbReference type="Proteomes" id="UP000663882"/>
    </source>
</evidence>
<dbReference type="SMART" id="SM00129">
    <property type="entry name" value="KISc"/>
    <property type="match status" value="1"/>
</dbReference>
<organism evidence="8 9">
    <name type="scientific">Rotaria sordida</name>
    <dbReference type="NCBI Taxonomy" id="392033"/>
    <lineage>
        <taxon>Eukaryota</taxon>
        <taxon>Metazoa</taxon>
        <taxon>Spiralia</taxon>
        <taxon>Gnathifera</taxon>
        <taxon>Rotifera</taxon>
        <taxon>Eurotatoria</taxon>
        <taxon>Bdelloidea</taxon>
        <taxon>Philodinida</taxon>
        <taxon>Philodinidae</taxon>
        <taxon>Rotaria</taxon>
    </lineage>
</organism>
<dbReference type="Gene3D" id="3.40.850.10">
    <property type="entry name" value="Kinesin motor domain"/>
    <property type="match status" value="1"/>
</dbReference>
<evidence type="ECO:0000256" key="4">
    <source>
        <dbReference type="ARBA" id="ARBA00023212"/>
    </source>
</evidence>
<accession>A0A815AUD1</accession>
<evidence type="ECO:0000256" key="1">
    <source>
        <dbReference type="ARBA" id="ARBA00004245"/>
    </source>
</evidence>
<evidence type="ECO:0000313" key="8">
    <source>
        <dbReference type="EMBL" id="CAF1261949.1"/>
    </source>
</evidence>
<comment type="subcellular location">
    <subcellularLocation>
        <location evidence="1">Cytoplasm</location>
        <location evidence="1">Cytoskeleton</location>
    </subcellularLocation>
</comment>
<dbReference type="AlphaFoldDB" id="A0A815AUD1"/>
<keyword evidence="4" id="KW-0206">Cytoskeleton</keyword>
<dbReference type="GO" id="GO:0005875">
    <property type="term" value="C:microtubule associated complex"/>
    <property type="evidence" value="ECO:0007669"/>
    <property type="project" value="TreeGrafter"/>
</dbReference>
<keyword evidence="3 5" id="KW-0067">ATP-binding</keyword>
<proteinExistence type="inferred from homology"/>
<dbReference type="Pfam" id="PF00225">
    <property type="entry name" value="Kinesin"/>
    <property type="match status" value="1"/>
</dbReference>
<feature type="region of interest" description="Disordered" evidence="6">
    <location>
        <begin position="39"/>
        <end position="71"/>
    </location>
</feature>